<dbReference type="PANTHER" id="PTHR30069">
    <property type="entry name" value="TONB-DEPENDENT OUTER MEMBRANE RECEPTOR"/>
    <property type="match status" value="1"/>
</dbReference>
<keyword evidence="3" id="KW-0675">Receptor</keyword>
<protein>
    <submittedName>
        <fullName evidence="3">TonB-dependent receptor plug domain-containing protein</fullName>
    </submittedName>
</protein>
<dbReference type="InterPro" id="IPR008969">
    <property type="entry name" value="CarboxyPept-like_regulatory"/>
</dbReference>
<evidence type="ECO:0000256" key="1">
    <source>
        <dbReference type="ARBA" id="ARBA00022729"/>
    </source>
</evidence>
<evidence type="ECO:0000313" key="4">
    <source>
        <dbReference type="Proteomes" id="UP000566071"/>
    </source>
</evidence>
<dbReference type="RefSeq" id="WP_175269574.1">
    <property type="nucleotide sequence ID" value="NZ_JABFCR010000023.1"/>
</dbReference>
<dbReference type="InterPro" id="IPR012910">
    <property type="entry name" value="Plug_dom"/>
</dbReference>
<dbReference type="SUPFAM" id="SSF49464">
    <property type="entry name" value="Carboxypeptidase regulatory domain-like"/>
    <property type="match status" value="1"/>
</dbReference>
<accession>A0ABX1W0Y6</accession>
<dbReference type="Pfam" id="PF07715">
    <property type="entry name" value="Plug"/>
    <property type="match status" value="1"/>
</dbReference>
<evidence type="ECO:0000313" key="3">
    <source>
        <dbReference type="EMBL" id="NNU33894.1"/>
    </source>
</evidence>
<evidence type="ECO:0000259" key="2">
    <source>
        <dbReference type="Pfam" id="PF07715"/>
    </source>
</evidence>
<dbReference type="PANTHER" id="PTHR30069:SF29">
    <property type="entry name" value="HEMOGLOBIN AND HEMOGLOBIN-HAPTOGLOBIN-BINDING PROTEIN 1-RELATED"/>
    <property type="match status" value="1"/>
</dbReference>
<dbReference type="Gene3D" id="2.60.40.1120">
    <property type="entry name" value="Carboxypeptidase-like, regulatory domain"/>
    <property type="match status" value="1"/>
</dbReference>
<proteinExistence type="predicted"/>
<dbReference type="EMBL" id="JABFCR010000023">
    <property type="protein sequence ID" value="NNU33894.1"/>
    <property type="molecule type" value="Genomic_DNA"/>
</dbReference>
<keyword evidence="4" id="KW-1185">Reference proteome</keyword>
<gene>
    <name evidence="3" type="ORF">HK413_06580</name>
</gene>
<sequence length="195" mass="21066">MGQGFSISGTVKDKLTNEPVMFGTITIPSLKTGTATNEKGRFTLVVPSNRDNTALVISCIGYQTDTIILTGAKDNHEIFLHPDKKALNEVVVTGVSRATLARENPIPIISVSAKKMEQATESNIIDVLVKNVPGLNAVKTGPNISKPFIRGLGYNRVLALYDGIRQRASNGATSTVLRWTLIISTAPKWLKAHRA</sequence>
<feature type="domain" description="TonB-dependent receptor plug" evidence="2">
    <location>
        <begin position="102"/>
        <end position="170"/>
    </location>
</feature>
<dbReference type="InterPro" id="IPR037066">
    <property type="entry name" value="Plug_dom_sf"/>
</dbReference>
<dbReference type="Gene3D" id="2.170.130.10">
    <property type="entry name" value="TonB-dependent receptor, plug domain"/>
    <property type="match status" value="1"/>
</dbReference>
<dbReference type="Pfam" id="PF13715">
    <property type="entry name" value="CarbopepD_reg_2"/>
    <property type="match status" value="1"/>
</dbReference>
<reference evidence="3 4" key="1">
    <citation type="submission" date="2020-05" db="EMBL/GenBank/DDBJ databases">
        <authorList>
            <person name="Khan S.A."/>
            <person name="Jeon C.O."/>
            <person name="Chun B.H."/>
        </authorList>
    </citation>
    <scope>NUCLEOTIDE SEQUENCE [LARGE SCALE GENOMIC DNA]</scope>
    <source>
        <strain evidence="3 4">S1162</strain>
    </source>
</reference>
<dbReference type="SUPFAM" id="SSF56935">
    <property type="entry name" value="Porins"/>
    <property type="match status" value="1"/>
</dbReference>
<comment type="caution">
    <text evidence="3">The sequence shown here is derived from an EMBL/GenBank/DDBJ whole genome shotgun (WGS) entry which is preliminary data.</text>
</comment>
<name>A0ABX1W0Y6_9SPHI</name>
<dbReference type="InterPro" id="IPR039426">
    <property type="entry name" value="TonB-dep_rcpt-like"/>
</dbReference>
<organism evidence="3 4">
    <name type="scientific">Mucilaginibacter humi</name>
    <dbReference type="NCBI Taxonomy" id="2732510"/>
    <lineage>
        <taxon>Bacteria</taxon>
        <taxon>Pseudomonadati</taxon>
        <taxon>Bacteroidota</taxon>
        <taxon>Sphingobacteriia</taxon>
        <taxon>Sphingobacteriales</taxon>
        <taxon>Sphingobacteriaceae</taxon>
        <taxon>Mucilaginibacter</taxon>
    </lineage>
</organism>
<dbReference type="Proteomes" id="UP000566071">
    <property type="component" value="Unassembled WGS sequence"/>
</dbReference>
<keyword evidence="1" id="KW-0732">Signal</keyword>